<evidence type="ECO:0000313" key="2">
    <source>
        <dbReference type="Proteomes" id="UP000327118"/>
    </source>
</evidence>
<organism evidence="1 2">
    <name type="scientific">Aspergillus coremiiformis</name>
    <dbReference type="NCBI Taxonomy" id="138285"/>
    <lineage>
        <taxon>Eukaryota</taxon>
        <taxon>Fungi</taxon>
        <taxon>Dikarya</taxon>
        <taxon>Ascomycota</taxon>
        <taxon>Pezizomycotina</taxon>
        <taxon>Eurotiomycetes</taxon>
        <taxon>Eurotiomycetidae</taxon>
        <taxon>Eurotiales</taxon>
        <taxon>Aspergillaceae</taxon>
        <taxon>Aspergillus</taxon>
        <taxon>Aspergillus subgen. Circumdati</taxon>
    </lineage>
</organism>
<keyword evidence="2" id="KW-1185">Reference proteome</keyword>
<protein>
    <submittedName>
        <fullName evidence="1">Uncharacterized protein</fullName>
    </submittedName>
</protein>
<gene>
    <name evidence="1" type="ORF">BDV28DRAFT_133257</name>
</gene>
<reference evidence="2" key="1">
    <citation type="submission" date="2019-04" db="EMBL/GenBank/DDBJ databases">
        <title>Friends and foes A comparative genomics studyof 23 Aspergillus species from section Flavi.</title>
        <authorList>
            <consortium name="DOE Joint Genome Institute"/>
            <person name="Kjaerbolling I."/>
            <person name="Vesth T."/>
            <person name="Frisvad J.C."/>
            <person name="Nybo J.L."/>
            <person name="Theobald S."/>
            <person name="Kildgaard S."/>
            <person name="Isbrandt T."/>
            <person name="Kuo A."/>
            <person name="Sato A."/>
            <person name="Lyhne E.K."/>
            <person name="Kogle M.E."/>
            <person name="Wiebenga A."/>
            <person name="Kun R.S."/>
            <person name="Lubbers R.J."/>
            <person name="Makela M.R."/>
            <person name="Barry K."/>
            <person name="Chovatia M."/>
            <person name="Clum A."/>
            <person name="Daum C."/>
            <person name="Haridas S."/>
            <person name="He G."/>
            <person name="LaButti K."/>
            <person name="Lipzen A."/>
            <person name="Mondo S."/>
            <person name="Riley R."/>
            <person name="Salamov A."/>
            <person name="Simmons B.A."/>
            <person name="Magnuson J.K."/>
            <person name="Henrissat B."/>
            <person name="Mortensen U.H."/>
            <person name="Larsen T.O."/>
            <person name="Devries R.P."/>
            <person name="Grigoriev I.V."/>
            <person name="Machida M."/>
            <person name="Baker S.E."/>
            <person name="Andersen M.R."/>
        </authorList>
    </citation>
    <scope>NUCLEOTIDE SEQUENCE [LARGE SCALE GENOMIC DNA]</scope>
    <source>
        <strain evidence="2">CBS 553.77</strain>
    </source>
</reference>
<dbReference type="Proteomes" id="UP000327118">
    <property type="component" value="Unassembled WGS sequence"/>
</dbReference>
<proteinExistence type="predicted"/>
<dbReference type="OrthoDB" id="4960444at2759"/>
<dbReference type="AlphaFoldDB" id="A0A5N6Z6U7"/>
<dbReference type="EMBL" id="ML739099">
    <property type="protein sequence ID" value="KAE8353397.1"/>
    <property type="molecule type" value="Genomic_DNA"/>
</dbReference>
<accession>A0A5N6Z6U7</accession>
<sequence>MASPSLENILSTLRQKSANSASLRLCFQAVRDLSSAERNTLVASKPQYTLTAAEKNAFARAAVQALSADDVDDTLADAANGAYDAANNIFMMLGSIILNCACYDTQFGTNYTNGVLLDILVSYIKTMVDSVPLANEVAQYGEDFDNEVIAFCANTSLTVDERLSKIREYIATANGFETKAKGIQSILDSVKDQLVDLLNEMNNRPLPKWKKPSRASSVRATVPVPTPSFELGIALLDRLIATPLRPLIMIAGLLGLGNTEATNAAYAIAASEVVRSSARGPTSLTILHDLRSADDGGNVNEKFFSDFRDNMAVLNSYWNATIIDAGHIESWLEDGASWVDAPEYMKLNLDEGARTYVKVAKYLRSYATQIDSLDYDELLEAAGYA</sequence>
<name>A0A5N6Z6U7_9EURO</name>
<evidence type="ECO:0000313" key="1">
    <source>
        <dbReference type="EMBL" id="KAE8353397.1"/>
    </source>
</evidence>